<name>A0A8T0KB36_PHAAN</name>
<dbReference type="Proteomes" id="UP000743370">
    <property type="component" value="Unassembled WGS sequence"/>
</dbReference>
<comment type="caution">
    <text evidence="1">The sequence shown here is derived from an EMBL/GenBank/DDBJ whole genome shotgun (WGS) entry which is preliminary data.</text>
</comment>
<reference evidence="1 2" key="1">
    <citation type="submission" date="2020-05" db="EMBL/GenBank/DDBJ databases">
        <title>Vigna angularis (adzuki bean) Var. LongXiaoDou No. 4 denovo assembly.</title>
        <authorList>
            <person name="Xiang H."/>
        </authorList>
    </citation>
    <scope>NUCLEOTIDE SEQUENCE [LARGE SCALE GENOMIC DNA]</scope>
    <source>
        <tissue evidence="1">Leaf</tissue>
    </source>
</reference>
<protein>
    <submittedName>
        <fullName evidence="1">Uncharacterized protein</fullName>
    </submittedName>
</protein>
<evidence type="ECO:0000313" key="1">
    <source>
        <dbReference type="EMBL" id="KAG2397020.1"/>
    </source>
</evidence>
<dbReference type="EMBL" id="JABFOF010000005">
    <property type="protein sequence ID" value="KAG2397020.1"/>
    <property type="molecule type" value="Genomic_DNA"/>
</dbReference>
<evidence type="ECO:0000313" key="2">
    <source>
        <dbReference type="Proteomes" id="UP000743370"/>
    </source>
</evidence>
<gene>
    <name evidence="1" type="ORF">HKW66_Vig0246140</name>
</gene>
<proteinExistence type="predicted"/>
<accession>A0A8T0KB36</accession>
<dbReference type="AlphaFoldDB" id="A0A8T0KB36"/>
<sequence length="198" mass="22253">MKFVWSFGRAIADIVLVGFFEKRHLKSINIINNLFCNITYSRISTITASENYNHKIKILGGLTEARLSIVAVLSMMLLFGMEPCYLAVSASTSVIVYKSSDHYYLRNFNKSFLEVSYGFASNDVSDVMETERINIEKTVLDSNSRPAGTEFRSGTVTNAVKHDDEVDGESDEGSFSLTTLNFDNYVNQTLLGRKQLKL</sequence>
<organism evidence="1 2">
    <name type="scientific">Phaseolus angularis</name>
    <name type="common">Azuki bean</name>
    <name type="synonym">Vigna angularis</name>
    <dbReference type="NCBI Taxonomy" id="3914"/>
    <lineage>
        <taxon>Eukaryota</taxon>
        <taxon>Viridiplantae</taxon>
        <taxon>Streptophyta</taxon>
        <taxon>Embryophyta</taxon>
        <taxon>Tracheophyta</taxon>
        <taxon>Spermatophyta</taxon>
        <taxon>Magnoliopsida</taxon>
        <taxon>eudicotyledons</taxon>
        <taxon>Gunneridae</taxon>
        <taxon>Pentapetalae</taxon>
        <taxon>rosids</taxon>
        <taxon>fabids</taxon>
        <taxon>Fabales</taxon>
        <taxon>Fabaceae</taxon>
        <taxon>Papilionoideae</taxon>
        <taxon>50 kb inversion clade</taxon>
        <taxon>NPAAA clade</taxon>
        <taxon>indigoferoid/millettioid clade</taxon>
        <taxon>Phaseoleae</taxon>
        <taxon>Vigna</taxon>
    </lineage>
</organism>